<name>A0A7S3V5Y3_9STRA</name>
<dbReference type="Gene3D" id="3.40.250.10">
    <property type="entry name" value="Rhodanese-like domain"/>
    <property type="match status" value="1"/>
</dbReference>
<dbReference type="EMBL" id="HBIO01004861">
    <property type="protein sequence ID" value="CAE0458528.1"/>
    <property type="molecule type" value="Transcribed_RNA"/>
</dbReference>
<sequence>MAEQVSRRHYHQQQFHKAATTTRSRFQHFQHHHEFDILQMTSDDLASRLSQGYLPTIVVDTRDNIISSDGQVQAQVRGALFCPAPCFHSDHIRFLIEKAKERKRVCNTGISNHKCCVVFYDKSSTRRSTKCATRFWQTVRQCGGTNEITVKVLRGGAKSWFRSFGKNHRLVQDFAFDEKR</sequence>
<reference evidence="2" key="1">
    <citation type="submission" date="2021-01" db="EMBL/GenBank/DDBJ databases">
        <authorList>
            <person name="Corre E."/>
            <person name="Pelletier E."/>
            <person name="Niang G."/>
            <person name="Scheremetjew M."/>
            <person name="Finn R."/>
            <person name="Kale V."/>
            <person name="Holt S."/>
            <person name="Cochrane G."/>
            <person name="Meng A."/>
            <person name="Brown T."/>
            <person name="Cohen L."/>
        </authorList>
    </citation>
    <scope>NUCLEOTIDE SEQUENCE</scope>
    <source>
        <strain evidence="2">MM31A-1</strain>
    </source>
</reference>
<evidence type="ECO:0008006" key="3">
    <source>
        <dbReference type="Google" id="ProtNLM"/>
    </source>
</evidence>
<dbReference type="SUPFAM" id="SSF52821">
    <property type="entry name" value="Rhodanese/Cell cycle control phosphatase"/>
    <property type="match status" value="1"/>
</dbReference>
<feature type="compositionally biased region" description="Polar residues" evidence="1">
    <location>
        <begin position="12"/>
        <end position="23"/>
    </location>
</feature>
<protein>
    <recommendedName>
        <fullName evidence="3">Rhodanese domain-containing protein</fullName>
    </recommendedName>
</protein>
<accession>A0A7S3V5Y3</accession>
<evidence type="ECO:0000256" key="1">
    <source>
        <dbReference type="SAM" id="MobiDB-lite"/>
    </source>
</evidence>
<dbReference type="AlphaFoldDB" id="A0A7S3V5Y3"/>
<feature type="region of interest" description="Disordered" evidence="1">
    <location>
        <begin position="1"/>
        <end position="23"/>
    </location>
</feature>
<organism evidence="2">
    <name type="scientific">Chaetoceros debilis</name>
    <dbReference type="NCBI Taxonomy" id="122233"/>
    <lineage>
        <taxon>Eukaryota</taxon>
        <taxon>Sar</taxon>
        <taxon>Stramenopiles</taxon>
        <taxon>Ochrophyta</taxon>
        <taxon>Bacillariophyta</taxon>
        <taxon>Coscinodiscophyceae</taxon>
        <taxon>Chaetocerotophycidae</taxon>
        <taxon>Chaetocerotales</taxon>
        <taxon>Chaetocerotaceae</taxon>
        <taxon>Chaetoceros</taxon>
    </lineage>
</organism>
<dbReference type="InterPro" id="IPR036873">
    <property type="entry name" value="Rhodanese-like_dom_sf"/>
</dbReference>
<gene>
    <name evidence="2" type="ORF">CDEB00056_LOCUS3369</name>
</gene>
<evidence type="ECO:0000313" key="2">
    <source>
        <dbReference type="EMBL" id="CAE0458528.1"/>
    </source>
</evidence>
<proteinExistence type="predicted"/>